<dbReference type="GO" id="GO:0004140">
    <property type="term" value="F:dephospho-CoA kinase activity"/>
    <property type="evidence" value="ECO:0007669"/>
    <property type="project" value="UniProtKB-UniRule"/>
</dbReference>
<comment type="pathway">
    <text evidence="5">Cofactor biosynthesis; coenzyme A biosynthesis; CoA from (R)-pantothenate: step 5/5.</text>
</comment>
<dbReference type="AlphaFoldDB" id="A0A081NGC0"/>
<evidence type="ECO:0000313" key="8">
    <source>
        <dbReference type="Proteomes" id="UP000028073"/>
    </source>
</evidence>
<comment type="similarity">
    <text evidence="1 5">Belongs to the CoaE family.</text>
</comment>
<keyword evidence="5" id="KW-0808">Transferase</keyword>
<reference evidence="7 8" key="1">
    <citation type="submission" date="2014-06" db="EMBL/GenBank/DDBJ databases">
        <title>Whole Genome Sequences of Three Symbiotic Endozoicomonas Bacteria.</title>
        <authorList>
            <person name="Neave M.J."/>
            <person name="Apprill A."/>
            <person name="Voolstra C.R."/>
        </authorList>
    </citation>
    <scope>NUCLEOTIDE SEQUENCE [LARGE SCALE GENOMIC DNA]</scope>
    <source>
        <strain evidence="7 8">DSM 25634</strain>
    </source>
</reference>
<dbReference type="RefSeq" id="WP_034837821.1">
    <property type="nucleotide sequence ID" value="NZ_JOKH01000003.1"/>
</dbReference>
<dbReference type="Pfam" id="PF01121">
    <property type="entry name" value="CoaE"/>
    <property type="match status" value="1"/>
</dbReference>
<dbReference type="SUPFAM" id="SSF52540">
    <property type="entry name" value="P-loop containing nucleoside triphosphate hydrolases"/>
    <property type="match status" value="1"/>
</dbReference>
<dbReference type="STRING" id="1137799.GZ78_17170"/>
<dbReference type="GO" id="GO:0005737">
    <property type="term" value="C:cytoplasm"/>
    <property type="evidence" value="ECO:0007669"/>
    <property type="project" value="UniProtKB-SubCell"/>
</dbReference>
<keyword evidence="4 5" id="KW-0173">Coenzyme A biosynthesis</keyword>
<dbReference type="GO" id="GO:0005524">
    <property type="term" value="F:ATP binding"/>
    <property type="evidence" value="ECO:0007669"/>
    <property type="project" value="UniProtKB-UniRule"/>
</dbReference>
<keyword evidence="3 5" id="KW-0067">ATP-binding</keyword>
<keyword evidence="8" id="KW-1185">Reference proteome</keyword>
<dbReference type="eggNOG" id="COG0237">
    <property type="taxonomic scope" value="Bacteria"/>
</dbReference>
<evidence type="ECO:0000256" key="2">
    <source>
        <dbReference type="ARBA" id="ARBA00022741"/>
    </source>
</evidence>
<evidence type="ECO:0000256" key="1">
    <source>
        <dbReference type="ARBA" id="ARBA00009018"/>
    </source>
</evidence>
<name>A0A081NGC0_9GAMM</name>
<dbReference type="UniPathway" id="UPA00241">
    <property type="reaction ID" value="UER00356"/>
</dbReference>
<comment type="function">
    <text evidence="5">Catalyzes the phosphorylation of the 3'-hydroxyl group of dephosphocoenzyme A to form coenzyme A.</text>
</comment>
<dbReference type="EC" id="2.7.1.24" evidence="5 6"/>
<dbReference type="GO" id="GO:0015937">
    <property type="term" value="P:coenzyme A biosynthetic process"/>
    <property type="evidence" value="ECO:0007669"/>
    <property type="project" value="UniProtKB-UniRule"/>
</dbReference>
<evidence type="ECO:0000256" key="3">
    <source>
        <dbReference type="ARBA" id="ARBA00022840"/>
    </source>
</evidence>
<dbReference type="NCBIfam" id="TIGR00152">
    <property type="entry name" value="dephospho-CoA kinase"/>
    <property type="match status" value="1"/>
</dbReference>
<comment type="catalytic activity">
    <reaction evidence="5">
        <text>3'-dephospho-CoA + ATP = ADP + CoA + H(+)</text>
        <dbReference type="Rhea" id="RHEA:18245"/>
        <dbReference type="ChEBI" id="CHEBI:15378"/>
        <dbReference type="ChEBI" id="CHEBI:30616"/>
        <dbReference type="ChEBI" id="CHEBI:57287"/>
        <dbReference type="ChEBI" id="CHEBI:57328"/>
        <dbReference type="ChEBI" id="CHEBI:456216"/>
        <dbReference type="EC" id="2.7.1.24"/>
    </reaction>
</comment>
<dbReference type="InterPro" id="IPR027417">
    <property type="entry name" value="P-loop_NTPase"/>
</dbReference>
<evidence type="ECO:0000256" key="6">
    <source>
        <dbReference type="NCBIfam" id="TIGR00152"/>
    </source>
</evidence>
<dbReference type="PROSITE" id="PS51219">
    <property type="entry name" value="DPCK"/>
    <property type="match status" value="1"/>
</dbReference>
<dbReference type="PANTHER" id="PTHR10695:SF46">
    <property type="entry name" value="BIFUNCTIONAL COENZYME A SYNTHASE-RELATED"/>
    <property type="match status" value="1"/>
</dbReference>
<dbReference type="PANTHER" id="PTHR10695">
    <property type="entry name" value="DEPHOSPHO-COA KINASE-RELATED"/>
    <property type="match status" value="1"/>
</dbReference>
<dbReference type="Gene3D" id="3.40.50.300">
    <property type="entry name" value="P-loop containing nucleotide triphosphate hydrolases"/>
    <property type="match status" value="1"/>
</dbReference>
<keyword evidence="5" id="KW-0963">Cytoplasm</keyword>
<sequence>MSKLVIGVTGGIGSGKTAVTDYFSSLGITVVDADQASRVVVEPGRPALVKIAERHGPDILTDEDTLDRRKLRDIVFNNDSERVWLEQLLHPLIRDQIVQELEASSSPYTIMVSPLLVETDQHVLTNRILVVDVPEEVQLERTMSRDGMSKEQTQSIMAKQASRNQRLEKADEVVDNSRSLDHLFQQLDRIHQTYLGLANT</sequence>
<dbReference type="Proteomes" id="UP000028073">
    <property type="component" value="Unassembled WGS sequence"/>
</dbReference>
<evidence type="ECO:0000256" key="5">
    <source>
        <dbReference type="HAMAP-Rule" id="MF_00376"/>
    </source>
</evidence>
<evidence type="ECO:0000256" key="4">
    <source>
        <dbReference type="ARBA" id="ARBA00022993"/>
    </source>
</evidence>
<accession>A0A081NGC0</accession>
<dbReference type="EMBL" id="JOKH01000003">
    <property type="protein sequence ID" value="KEQ17493.1"/>
    <property type="molecule type" value="Genomic_DNA"/>
</dbReference>
<dbReference type="HAMAP" id="MF_00376">
    <property type="entry name" value="Dephospho_CoA_kinase"/>
    <property type="match status" value="1"/>
</dbReference>
<comment type="subcellular location">
    <subcellularLocation>
        <location evidence="5">Cytoplasm</location>
    </subcellularLocation>
</comment>
<proteinExistence type="inferred from homology"/>
<dbReference type="InterPro" id="IPR001977">
    <property type="entry name" value="Depp_CoAkinase"/>
</dbReference>
<organism evidence="7 8">
    <name type="scientific">Endozoicomonas numazuensis</name>
    <dbReference type="NCBI Taxonomy" id="1137799"/>
    <lineage>
        <taxon>Bacteria</taxon>
        <taxon>Pseudomonadati</taxon>
        <taxon>Pseudomonadota</taxon>
        <taxon>Gammaproteobacteria</taxon>
        <taxon>Oceanospirillales</taxon>
        <taxon>Endozoicomonadaceae</taxon>
        <taxon>Endozoicomonas</taxon>
    </lineage>
</organism>
<keyword evidence="5 7" id="KW-0418">Kinase</keyword>
<dbReference type="CDD" id="cd02022">
    <property type="entry name" value="DPCK"/>
    <property type="match status" value="1"/>
</dbReference>
<comment type="caution">
    <text evidence="7">The sequence shown here is derived from an EMBL/GenBank/DDBJ whole genome shotgun (WGS) entry which is preliminary data.</text>
</comment>
<keyword evidence="2 5" id="KW-0547">Nucleotide-binding</keyword>
<protein>
    <recommendedName>
        <fullName evidence="5 6">Dephospho-CoA kinase</fullName>
        <ecNumber evidence="5 6">2.7.1.24</ecNumber>
    </recommendedName>
    <alternativeName>
        <fullName evidence="5">Dephosphocoenzyme A kinase</fullName>
    </alternativeName>
</protein>
<gene>
    <name evidence="5" type="primary">coaE</name>
    <name evidence="7" type="ORF">GZ78_17170</name>
</gene>
<dbReference type="OrthoDB" id="9812943at2"/>
<evidence type="ECO:0000313" key="7">
    <source>
        <dbReference type="EMBL" id="KEQ17493.1"/>
    </source>
</evidence>
<feature type="binding site" evidence="5">
    <location>
        <begin position="13"/>
        <end position="18"/>
    </location>
    <ligand>
        <name>ATP</name>
        <dbReference type="ChEBI" id="CHEBI:30616"/>
    </ligand>
</feature>